<protein>
    <submittedName>
        <fullName evidence="1">Uncharacterized protein</fullName>
    </submittedName>
</protein>
<dbReference type="Proteomes" id="UP001162131">
    <property type="component" value="Unassembled WGS sequence"/>
</dbReference>
<organism evidence="1 2">
    <name type="scientific">Blepharisma stoltei</name>
    <dbReference type="NCBI Taxonomy" id="1481888"/>
    <lineage>
        <taxon>Eukaryota</taxon>
        <taxon>Sar</taxon>
        <taxon>Alveolata</taxon>
        <taxon>Ciliophora</taxon>
        <taxon>Postciliodesmatophora</taxon>
        <taxon>Heterotrichea</taxon>
        <taxon>Heterotrichida</taxon>
        <taxon>Blepharismidae</taxon>
        <taxon>Blepharisma</taxon>
    </lineage>
</organism>
<sequence length="152" mass="17566">MPRASLNLDWIVFSVGRNSSDFKDLRTHDKLSKLRLSNFNPIKFLEPNLPNCFLDKNMISKLLASSKILWHFSALKPYFIEKSVINSSSSTITCPFSAKVFNISIKKSWICFWPHFGMKACCLLQTPIDTFNFSVFILSNSESWRSNWFAIL</sequence>
<evidence type="ECO:0000313" key="1">
    <source>
        <dbReference type="EMBL" id="CAG9310588.1"/>
    </source>
</evidence>
<dbReference type="EMBL" id="CAJZBQ010000002">
    <property type="protein sequence ID" value="CAG9310588.1"/>
    <property type="molecule type" value="Genomic_DNA"/>
</dbReference>
<keyword evidence="2" id="KW-1185">Reference proteome</keyword>
<dbReference type="AlphaFoldDB" id="A0AAU9IEJ0"/>
<name>A0AAU9IEJ0_9CILI</name>
<reference evidence="1" key="1">
    <citation type="submission" date="2021-09" db="EMBL/GenBank/DDBJ databases">
        <authorList>
            <consortium name="AG Swart"/>
            <person name="Singh M."/>
            <person name="Singh A."/>
            <person name="Seah K."/>
            <person name="Emmerich C."/>
        </authorList>
    </citation>
    <scope>NUCLEOTIDE SEQUENCE</scope>
    <source>
        <strain evidence="1">ATCC30299</strain>
    </source>
</reference>
<proteinExistence type="predicted"/>
<accession>A0AAU9IEJ0</accession>
<comment type="caution">
    <text evidence="1">The sequence shown here is derived from an EMBL/GenBank/DDBJ whole genome shotgun (WGS) entry which is preliminary data.</text>
</comment>
<gene>
    <name evidence="1" type="ORF">BSTOLATCC_MIC1430</name>
</gene>
<evidence type="ECO:0000313" key="2">
    <source>
        <dbReference type="Proteomes" id="UP001162131"/>
    </source>
</evidence>